<feature type="transmembrane region" description="Helical" evidence="3">
    <location>
        <begin position="22"/>
        <end position="42"/>
    </location>
</feature>
<evidence type="ECO:0000313" key="5">
    <source>
        <dbReference type="EMBL" id="AFM13826.1"/>
    </source>
</evidence>
<proteinExistence type="predicted"/>
<dbReference type="KEGG" id="tpx:Turpa_3187"/>
<dbReference type="PANTHER" id="PTHR43156">
    <property type="entry name" value="STAGE II SPORULATION PROTEIN E-RELATED"/>
    <property type="match status" value="1"/>
</dbReference>
<feature type="transmembrane region" description="Helical" evidence="3">
    <location>
        <begin position="54"/>
        <end position="74"/>
    </location>
</feature>
<feature type="transmembrane region" description="Helical" evidence="3">
    <location>
        <begin position="156"/>
        <end position="178"/>
    </location>
</feature>
<name>I4B969_TURPD</name>
<feature type="domain" description="PPM-type phosphatase" evidence="4">
    <location>
        <begin position="326"/>
        <end position="541"/>
    </location>
</feature>
<keyword evidence="6" id="KW-1185">Reference proteome</keyword>
<dbReference type="AlphaFoldDB" id="I4B969"/>
<dbReference type="InterPro" id="IPR036457">
    <property type="entry name" value="PPM-type-like_dom_sf"/>
</dbReference>
<dbReference type="HOGENOM" id="CLU_502413_0_0_12"/>
<dbReference type="InterPro" id="IPR001932">
    <property type="entry name" value="PPM-type_phosphatase-like_dom"/>
</dbReference>
<sequence length="542" mass="61016">MHLQGFYTLRGAHRLRLSGVDAVTLIVFFATMVAVVLPIWPLQILRGRGFREPFLVYIAFLWFLSFFIGGLNFSTSITLGEVAYKFRLSSGVYTVIFAALLFVYIAEGINEARKVIMISIGCQLLLIFTQVFLFNAKALYLPASDWALTNQVLEPRVFNIAVSVMNTIFDLFLAVVLFQFLVNRLRVMPLWINMFIALWLIMMFDSIVYIGLTRPEAFSNNVTGHAIFKTGILLLLVPMLAFFIRRFRRQEDLNLNRGSLDIFKKLENLEKDLERAHAELKAYAQNLEHMVEDRTKEIKAKSETMSRELELATEVQQAMLPASTALDRLQFATLYRPCHEVSGDLYDYAELPDGRIFIFIADISGHGVPSALVGAMCKMSLGSQDFTRTNAGDILKKLSEAMKQVTTNHYLTGVVLLIDPKARTIEFANGGHIPCLLQSGKASFLPLEATGTVIGSFISAPYDFKKIAYPAGTRLILFTDGIVEQKNAAREEFGMPRFESVLAELRNENPALVLSEVYRRVVEFSGTEKFSDDVTLLISDLP</sequence>
<feature type="transmembrane region" description="Helical" evidence="3">
    <location>
        <begin position="86"/>
        <end position="106"/>
    </location>
</feature>
<dbReference type="Proteomes" id="UP000006048">
    <property type="component" value="Chromosome"/>
</dbReference>
<dbReference type="SMART" id="SM00331">
    <property type="entry name" value="PP2C_SIG"/>
    <property type="match status" value="1"/>
</dbReference>
<keyword evidence="1" id="KW-0378">Hydrolase</keyword>
<feature type="transmembrane region" description="Helical" evidence="3">
    <location>
        <begin position="115"/>
        <end position="136"/>
    </location>
</feature>
<evidence type="ECO:0000313" key="6">
    <source>
        <dbReference type="Proteomes" id="UP000006048"/>
    </source>
</evidence>
<dbReference type="InterPro" id="IPR052016">
    <property type="entry name" value="Bact_Sigma-Reg"/>
</dbReference>
<accession>I4B969</accession>
<keyword evidence="3" id="KW-1133">Transmembrane helix</keyword>
<evidence type="ECO:0000256" key="1">
    <source>
        <dbReference type="ARBA" id="ARBA00022801"/>
    </source>
</evidence>
<dbReference type="Pfam" id="PF07228">
    <property type="entry name" value="SpoIIE"/>
    <property type="match status" value="1"/>
</dbReference>
<keyword evidence="3" id="KW-0472">Membrane</keyword>
<keyword evidence="3" id="KW-0812">Transmembrane</keyword>
<evidence type="ECO:0000256" key="2">
    <source>
        <dbReference type="SAM" id="Coils"/>
    </source>
</evidence>
<evidence type="ECO:0000259" key="4">
    <source>
        <dbReference type="SMART" id="SM00331"/>
    </source>
</evidence>
<keyword evidence="2" id="KW-0175">Coiled coil</keyword>
<gene>
    <name evidence="5" type="ordered locus">Turpa_3187</name>
</gene>
<dbReference type="Pfam" id="PF20973">
    <property type="entry name" value="VUPS"/>
    <property type="match status" value="1"/>
</dbReference>
<protein>
    <submittedName>
        <fullName evidence="5">Protein serine/threonine phosphatase</fullName>
    </submittedName>
</protein>
<feature type="transmembrane region" description="Helical" evidence="3">
    <location>
        <begin position="190"/>
        <end position="212"/>
    </location>
</feature>
<organism evidence="5 6">
    <name type="scientific">Turneriella parva (strain ATCC BAA-1111 / DSM 21527 / NCTC 11395 / H)</name>
    <name type="common">Leptospira parva</name>
    <dbReference type="NCBI Taxonomy" id="869212"/>
    <lineage>
        <taxon>Bacteria</taxon>
        <taxon>Pseudomonadati</taxon>
        <taxon>Spirochaetota</taxon>
        <taxon>Spirochaetia</taxon>
        <taxon>Leptospirales</taxon>
        <taxon>Leptospiraceae</taxon>
        <taxon>Turneriella</taxon>
    </lineage>
</organism>
<dbReference type="Gene3D" id="3.60.40.10">
    <property type="entry name" value="PPM-type phosphatase domain"/>
    <property type="match status" value="1"/>
</dbReference>
<dbReference type="InterPro" id="IPR048533">
    <property type="entry name" value="VUPS"/>
</dbReference>
<evidence type="ECO:0000256" key="3">
    <source>
        <dbReference type="SAM" id="Phobius"/>
    </source>
</evidence>
<dbReference type="STRING" id="869212.Turpa_3187"/>
<dbReference type="EMBL" id="CP002959">
    <property type="protein sequence ID" value="AFM13826.1"/>
    <property type="molecule type" value="Genomic_DNA"/>
</dbReference>
<feature type="transmembrane region" description="Helical" evidence="3">
    <location>
        <begin position="224"/>
        <end position="244"/>
    </location>
</feature>
<feature type="coiled-coil region" evidence="2">
    <location>
        <begin position="259"/>
        <end position="293"/>
    </location>
</feature>
<dbReference type="GO" id="GO:0016791">
    <property type="term" value="F:phosphatase activity"/>
    <property type="evidence" value="ECO:0007669"/>
    <property type="project" value="TreeGrafter"/>
</dbReference>
<dbReference type="PANTHER" id="PTHR43156:SF2">
    <property type="entry name" value="STAGE II SPORULATION PROTEIN E"/>
    <property type="match status" value="1"/>
</dbReference>
<reference evidence="5 6" key="1">
    <citation type="submission" date="2012-06" db="EMBL/GenBank/DDBJ databases">
        <title>The complete chromosome of genome of Turneriella parva DSM 21527.</title>
        <authorList>
            <consortium name="US DOE Joint Genome Institute (JGI-PGF)"/>
            <person name="Lucas S."/>
            <person name="Han J."/>
            <person name="Lapidus A."/>
            <person name="Bruce D."/>
            <person name="Goodwin L."/>
            <person name="Pitluck S."/>
            <person name="Peters L."/>
            <person name="Kyrpides N."/>
            <person name="Mavromatis K."/>
            <person name="Ivanova N."/>
            <person name="Mikhailova N."/>
            <person name="Chertkov O."/>
            <person name="Detter J.C."/>
            <person name="Tapia R."/>
            <person name="Han C."/>
            <person name="Land M."/>
            <person name="Hauser L."/>
            <person name="Markowitz V."/>
            <person name="Cheng J.-F."/>
            <person name="Hugenholtz P."/>
            <person name="Woyke T."/>
            <person name="Wu D."/>
            <person name="Gronow S."/>
            <person name="Wellnitz S."/>
            <person name="Brambilla E."/>
            <person name="Klenk H.-P."/>
            <person name="Eisen J.A."/>
        </authorList>
    </citation>
    <scope>NUCLEOTIDE SEQUENCE [LARGE SCALE GENOMIC DNA]</scope>
    <source>
        <strain evidence="6">ATCC BAA-1111 / DSM 21527 / NCTC 11395 / H</strain>
    </source>
</reference>